<protein>
    <submittedName>
        <fullName evidence="2">YqcC family protein</fullName>
    </submittedName>
</protein>
<dbReference type="Proteomes" id="UP001501479">
    <property type="component" value="Unassembled WGS sequence"/>
</dbReference>
<dbReference type="InterPro" id="IPR023376">
    <property type="entry name" value="YqcC-like_dom"/>
</dbReference>
<evidence type="ECO:0000259" key="1">
    <source>
        <dbReference type="Pfam" id="PF04287"/>
    </source>
</evidence>
<comment type="caution">
    <text evidence="2">The sequence shown here is derived from an EMBL/GenBank/DDBJ whole genome shotgun (WGS) entry which is preliminary data.</text>
</comment>
<reference evidence="3" key="1">
    <citation type="journal article" date="2019" name="Int. J. Syst. Evol. Microbiol.">
        <title>The Global Catalogue of Microorganisms (GCM) 10K type strain sequencing project: providing services to taxonomists for standard genome sequencing and annotation.</title>
        <authorList>
            <consortium name="The Broad Institute Genomics Platform"/>
            <consortium name="The Broad Institute Genome Sequencing Center for Infectious Disease"/>
            <person name="Wu L."/>
            <person name="Ma J."/>
        </authorList>
    </citation>
    <scope>NUCLEOTIDE SEQUENCE [LARGE SCALE GENOMIC DNA]</scope>
    <source>
        <strain evidence="3">JCM 17329</strain>
    </source>
</reference>
<evidence type="ECO:0000313" key="2">
    <source>
        <dbReference type="EMBL" id="GAA3714494.1"/>
    </source>
</evidence>
<feature type="domain" description="YqcC-like" evidence="1">
    <location>
        <begin position="7"/>
        <end position="100"/>
    </location>
</feature>
<gene>
    <name evidence="2" type="ORF">GCM10022421_22330</name>
</gene>
<dbReference type="Gene3D" id="1.20.1440.40">
    <property type="entry name" value="YqcC-like"/>
    <property type="match status" value="1"/>
</dbReference>
<proteinExistence type="predicted"/>
<dbReference type="SUPFAM" id="SSF158452">
    <property type="entry name" value="YqcC-like"/>
    <property type="match status" value="1"/>
</dbReference>
<dbReference type="Pfam" id="PF04287">
    <property type="entry name" value="DUF446"/>
    <property type="match status" value="1"/>
</dbReference>
<dbReference type="PANTHER" id="PTHR39586">
    <property type="entry name" value="CYTOPLASMIC PROTEIN-RELATED"/>
    <property type="match status" value="1"/>
</dbReference>
<dbReference type="EMBL" id="BAABDS010000036">
    <property type="protein sequence ID" value="GAA3714494.1"/>
    <property type="molecule type" value="Genomic_DNA"/>
</dbReference>
<sequence>MSAEPQTLLYAIERELKALSWWESVPPSAQALASTEPFCLDTLSFAQWLQFVLLPRLQAMIDAGAPLPSRIALYPMATESFKVLPEDTGALEETIAHLDEALSGQPVRRQA</sequence>
<dbReference type="InterPro" id="IPR036814">
    <property type="entry name" value="YqcC-like_sf"/>
</dbReference>
<keyword evidence="3" id="KW-1185">Reference proteome</keyword>
<dbReference type="PIRSF" id="PIRSF006257">
    <property type="entry name" value="UCP006257"/>
    <property type="match status" value="1"/>
</dbReference>
<dbReference type="InterPro" id="IPR007384">
    <property type="entry name" value="UCP006257"/>
</dbReference>
<name>A0ABP7E5P1_9GAMM</name>
<dbReference type="RefSeq" id="WP_298718147.1">
    <property type="nucleotide sequence ID" value="NZ_BAABDS010000036.1"/>
</dbReference>
<organism evidence="2 3">
    <name type="scientific">Oceanisphaera sediminis</name>
    <dbReference type="NCBI Taxonomy" id="981381"/>
    <lineage>
        <taxon>Bacteria</taxon>
        <taxon>Pseudomonadati</taxon>
        <taxon>Pseudomonadota</taxon>
        <taxon>Gammaproteobacteria</taxon>
        <taxon>Aeromonadales</taxon>
        <taxon>Aeromonadaceae</taxon>
        <taxon>Oceanisphaera</taxon>
    </lineage>
</organism>
<dbReference type="PANTHER" id="PTHR39586:SF1">
    <property type="entry name" value="CYTOPLASMIC PROTEIN"/>
    <property type="match status" value="1"/>
</dbReference>
<evidence type="ECO:0000313" key="3">
    <source>
        <dbReference type="Proteomes" id="UP001501479"/>
    </source>
</evidence>
<accession>A0ABP7E5P1</accession>